<feature type="transmembrane region" description="Helical" evidence="1">
    <location>
        <begin position="12"/>
        <end position="32"/>
    </location>
</feature>
<sequence length="106" mass="12881">MRKEREERIEIFCLQFAFIRIRYTGFVGDYVFGFLSCRNEFGIAKNTISWENCLNNHYLLDLLFMEFTSIYFFFTTFTFLIYVLYSVILRVCLLYVIICEITILQR</sequence>
<accession>A0A1I7WA07</accession>
<dbReference type="AlphaFoldDB" id="A0A1I7WA07"/>
<keyword evidence="1" id="KW-0472">Membrane</keyword>
<organism evidence="2 3">
    <name type="scientific">Heterorhabditis bacteriophora</name>
    <name type="common">Entomopathogenic nematode worm</name>
    <dbReference type="NCBI Taxonomy" id="37862"/>
    <lineage>
        <taxon>Eukaryota</taxon>
        <taxon>Metazoa</taxon>
        <taxon>Ecdysozoa</taxon>
        <taxon>Nematoda</taxon>
        <taxon>Chromadorea</taxon>
        <taxon>Rhabditida</taxon>
        <taxon>Rhabditina</taxon>
        <taxon>Rhabditomorpha</taxon>
        <taxon>Strongyloidea</taxon>
        <taxon>Heterorhabditidae</taxon>
        <taxon>Heterorhabditis</taxon>
    </lineage>
</organism>
<protein>
    <submittedName>
        <fullName evidence="3">Uncharacterized protein</fullName>
    </submittedName>
</protein>
<dbReference type="WBParaSite" id="Hba_01495">
    <property type="protein sequence ID" value="Hba_01495"/>
    <property type="gene ID" value="Hba_01495"/>
</dbReference>
<keyword evidence="1" id="KW-0812">Transmembrane</keyword>
<dbReference type="Proteomes" id="UP000095283">
    <property type="component" value="Unplaced"/>
</dbReference>
<name>A0A1I7WA07_HETBA</name>
<evidence type="ECO:0000313" key="3">
    <source>
        <dbReference type="WBParaSite" id="Hba_01495"/>
    </source>
</evidence>
<evidence type="ECO:0000256" key="1">
    <source>
        <dbReference type="SAM" id="Phobius"/>
    </source>
</evidence>
<feature type="transmembrane region" description="Helical" evidence="1">
    <location>
        <begin position="70"/>
        <end position="98"/>
    </location>
</feature>
<keyword evidence="1" id="KW-1133">Transmembrane helix</keyword>
<evidence type="ECO:0000313" key="2">
    <source>
        <dbReference type="Proteomes" id="UP000095283"/>
    </source>
</evidence>
<reference evidence="3" key="1">
    <citation type="submission" date="2016-11" db="UniProtKB">
        <authorList>
            <consortium name="WormBaseParasite"/>
        </authorList>
    </citation>
    <scope>IDENTIFICATION</scope>
</reference>
<keyword evidence="2" id="KW-1185">Reference proteome</keyword>
<proteinExistence type="predicted"/>